<protein>
    <submittedName>
        <fullName evidence="1">Uncharacterized protein</fullName>
    </submittedName>
</protein>
<proteinExistence type="predicted"/>
<accession>A0A068YDU2</accession>
<dbReference type="Proteomes" id="UP000017246">
    <property type="component" value="Unassembled WGS sequence"/>
</dbReference>
<dbReference type="EMBL" id="LN902841">
    <property type="protein sequence ID" value="CDS40476.1"/>
    <property type="molecule type" value="Genomic_DNA"/>
</dbReference>
<keyword evidence="2" id="KW-1185">Reference proteome</keyword>
<reference evidence="1" key="2">
    <citation type="submission" date="2015-11" db="EMBL/GenBank/DDBJ databases">
        <authorList>
            <person name="Zhang Y."/>
            <person name="Guo Z."/>
        </authorList>
    </citation>
    <scope>NUCLEOTIDE SEQUENCE</scope>
</reference>
<name>A0A068YDU2_ECHMU</name>
<gene>
    <name evidence="1" type="ORF">EmuJ_000806000</name>
</gene>
<sequence length="86" mass="9159">MIDELRTFAINLNATWDVSVWERAIVLIRIDARPSWICAGAGALVTRGPWAEGLPMHPPPPPIRHEAAAAAAAAAAGTAIAHQWSL</sequence>
<evidence type="ECO:0000313" key="1">
    <source>
        <dbReference type="EMBL" id="CDS40476.1"/>
    </source>
</evidence>
<organism evidence="1 2">
    <name type="scientific">Echinococcus multilocularis</name>
    <name type="common">Fox tapeworm</name>
    <dbReference type="NCBI Taxonomy" id="6211"/>
    <lineage>
        <taxon>Eukaryota</taxon>
        <taxon>Metazoa</taxon>
        <taxon>Spiralia</taxon>
        <taxon>Lophotrochozoa</taxon>
        <taxon>Platyhelminthes</taxon>
        <taxon>Cestoda</taxon>
        <taxon>Eucestoda</taxon>
        <taxon>Cyclophyllidea</taxon>
        <taxon>Taeniidae</taxon>
        <taxon>Echinococcus</taxon>
    </lineage>
</organism>
<evidence type="ECO:0000313" key="2">
    <source>
        <dbReference type="Proteomes" id="UP000017246"/>
    </source>
</evidence>
<reference evidence="1" key="1">
    <citation type="journal article" date="2013" name="Nature">
        <title>The genomes of four tapeworm species reveal adaptations to parasitism.</title>
        <authorList>
            <person name="Tsai I.J."/>
            <person name="Zarowiecki M."/>
            <person name="Holroyd N."/>
            <person name="Garciarrubio A."/>
            <person name="Sanchez-Flores A."/>
            <person name="Brooks K.L."/>
            <person name="Tracey A."/>
            <person name="Bobes R.J."/>
            <person name="Fragoso G."/>
            <person name="Sciutto E."/>
            <person name="Aslett M."/>
            <person name="Beasley H."/>
            <person name="Bennett H.M."/>
            <person name="Cai J."/>
            <person name="Camicia F."/>
            <person name="Clark R."/>
            <person name="Cucher M."/>
            <person name="De Silva N."/>
            <person name="Day T.A."/>
            <person name="Deplazes P."/>
            <person name="Estrada K."/>
            <person name="Fernandez C."/>
            <person name="Holland P.W."/>
            <person name="Hou J."/>
            <person name="Hu S."/>
            <person name="Huckvale T."/>
            <person name="Hung S.S."/>
            <person name="Kamenetzky L."/>
            <person name="Keane J.A."/>
            <person name="Kiss F."/>
            <person name="Koziol U."/>
            <person name="Lambert O."/>
            <person name="Liu K."/>
            <person name="Luo X."/>
            <person name="Luo Y."/>
            <person name="Macchiaroli N."/>
            <person name="Nichol S."/>
            <person name="Paps J."/>
            <person name="Parkinson J."/>
            <person name="Pouchkina-Stantcheva N."/>
            <person name="Riddiford N."/>
            <person name="Rosenzvit M."/>
            <person name="Salinas G."/>
            <person name="Wasmuth J.D."/>
            <person name="Zamanian M."/>
            <person name="Zheng Y."/>
            <person name="Cai X."/>
            <person name="Soberon X."/>
            <person name="Olson P.D."/>
            <person name="Laclette J.P."/>
            <person name="Brehm K."/>
            <person name="Berriman M."/>
            <person name="Garciarrubio A."/>
            <person name="Bobes R.J."/>
            <person name="Fragoso G."/>
            <person name="Sanchez-Flores A."/>
            <person name="Estrada K."/>
            <person name="Cevallos M.A."/>
            <person name="Morett E."/>
            <person name="Gonzalez V."/>
            <person name="Portillo T."/>
            <person name="Ochoa-Leyva A."/>
            <person name="Jose M.V."/>
            <person name="Sciutto E."/>
            <person name="Landa A."/>
            <person name="Jimenez L."/>
            <person name="Valdes V."/>
            <person name="Carrero J.C."/>
            <person name="Larralde C."/>
            <person name="Morales-Montor J."/>
            <person name="Limon-Lason J."/>
            <person name="Soberon X."/>
            <person name="Laclette J.P."/>
        </authorList>
    </citation>
    <scope>NUCLEOTIDE SEQUENCE [LARGE SCALE GENOMIC DNA]</scope>
</reference>
<dbReference type="AlphaFoldDB" id="A0A068YDU2"/>